<proteinExistence type="predicted"/>
<evidence type="ECO:0000313" key="2">
    <source>
        <dbReference type="EMBL" id="KAG2447666.1"/>
    </source>
</evidence>
<evidence type="ECO:0000313" key="3">
    <source>
        <dbReference type="Proteomes" id="UP000613740"/>
    </source>
</evidence>
<dbReference type="OrthoDB" id="545148at2759"/>
<feature type="chain" id="PRO_5033033046" description="Pherophorin domain-containing protein" evidence="1">
    <location>
        <begin position="28"/>
        <end position="752"/>
    </location>
</feature>
<comment type="caution">
    <text evidence="2">The sequence shown here is derived from an EMBL/GenBank/DDBJ whole genome shotgun (WGS) entry which is preliminary data.</text>
</comment>
<reference evidence="2" key="1">
    <citation type="journal article" date="2020" name="bioRxiv">
        <title>Comparative genomics of Chlamydomonas.</title>
        <authorList>
            <person name="Craig R.J."/>
            <person name="Hasan A.R."/>
            <person name="Ness R.W."/>
            <person name="Keightley P.D."/>
        </authorList>
    </citation>
    <scope>NUCLEOTIDE SEQUENCE</scope>
    <source>
        <strain evidence="2">CCAP 11/173</strain>
    </source>
</reference>
<accession>A0A836B4R4</accession>
<gene>
    <name evidence="2" type="ORF">HYH02_007582</name>
</gene>
<keyword evidence="1" id="KW-0732">Signal</keyword>
<evidence type="ECO:0008006" key="4">
    <source>
        <dbReference type="Google" id="ProtNLM"/>
    </source>
</evidence>
<dbReference type="AlphaFoldDB" id="A0A836B4R4"/>
<keyword evidence="3" id="KW-1185">Reference proteome</keyword>
<organism evidence="2 3">
    <name type="scientific">Chlamydomonas schloesseri</name>
    <dbReference type="NCBI Taxonomy" id="2026947"/>
    <lineage>
        <taxon>Eukaryota</taxon>
        <taxon>Viridiplantae</taxon>
        <taxon>Chlorophyta</taxon>
        <taxon>core chlorophytes</taxon>
        <taxon>Chlorophyceae</taxon>
        <taxon>CS clade</taxon>
        <taxon>Chlamydomonadales</taxon>
        <taxon>Chlamydomonadaceae</taxon>
        <taxon>Chlamydomonas</taxon>
    </lineage>
</organism>
<evidence type="ECO:0000256" key="1">
    <source>
        <dbReference type="SAM" id="SignalP"/>
    </source>
</evidence>
<dbReference type="EMBL" id="JAEHOD010000021">
    <property type="protein sequence ID" value="KAG2447666.1"/>
    <property type="molecule type" value="Genomic_DNA"/>
</dbReference>
<name>A0A836B4R4_9CHLO</name>
<dbReference type="Proteomes" id="UP000613740">
    <property type="component" value="Unassembled WGS sequence"/>
</dbReference>
<protein>
    <recommendedName>
        <fullName evidence="4">Pherophorin domain-containing protein</fullName>
    </recommendedName>
</protein>
<sequence length="752" mass="75234">MASVRRPLVWALVLVSMAAMCAWPTSAGRLGASRAADFADHFLQRRQLQSDCLTCSLLSTCIRATCLFSDGAATNYVALDFSGCKNSSLSWFCCRTSGCSTTTCNGVASTSTSNSTCNNVLNATVALSSSATSVTLQVHDGRLTGNYNCTPATPCCGGDSGACGTGSTSSVCDAVSVPISGLSTGRCPALTCLQVLRPAAFAAATEPGPSVAQAPQPAAAKSPSAALAAAAVPAPSSSVARPSLTTSPSLASSAISAPLAPASLAPAPSTLAGAAVASSPSSIAPSSVASSPSSFTRAAFASSPASLSSSSVSPSALSPSSIASSPSSFAGAAFTSSPSTVAPASLSPATLAPASLTPAPSSFAEAAVASSPSSLAGAAISSSALAPSSASCASSCPNGSQILAAGFNTTCGATCLLSQPSACLIEPRPSAFDSPGSYLPVLSGVYGCYLKASGTYTSNSSGTPTTYPLYRAYDGTTNLDTFFAAAVPGAVAALPCYNDSSLTARSPYLLVSVLPTPSDNYACLSCAFYNVAPLALTASAGCDCNDTAWAFPTPAQFGAAYDSTSTAEIRLNVTDPGFGNGVFWNPRQQTAGAWGGYFRILPPTAAAGTSAVLSLAVCAGCGLNQPDKGYYLGTGFTITFTNYTEGYGSINIKALPYGATAEVDRLQVYLTFVPPPNLNPGQFQSFTATSPTVTPTSPVTAFPAGPFTATALDNVTYTWNGTTTTVPNTVDPSQGLFLALHMDVGQACPAPY</sequence>
<feature type="signal peptide" evidence="1">
    <location>
        <begin position="1"/>
        <end position="27"/>
    </location>
</feature>